<proteinExistence type="predicted"/>
<protein>
    <submittedName>
        <fullName evidence="2">Uncharacterized protein</fullName>
    </submittedName>
</protein>
<dbReference type="EnsemblMetazoa" id="Aqu2.1.02283_001">
    <property type="protein sequence ID" value="Aqu2.1.02283_001"/>
    <property type="gene ID" value="Aqu2.1.02283"/>
</dbReference>
<organism evidence="2">
    <name type="scientific">Amphimedon queenslandica</name>
    <name type="common">Sponge</name>
    <dbReference type="NCBI Taxonomy" id="400682"/>
    <lineage>
        <taxon>Eukaryota</taxon>
        <taxon>Metazoa</taxon>
        <taxon>Porifera</taxon>
        <taxon>Demospongiae</taxon>
        <taxon>Heteroscleromorpha</taxon>
        <taxon>Haplosclerida</taxon>
        <taxon>Niphatidae</taxon>
        <taxon>Amphimedon</taxon>
    </lineage>
</organism>
<name>A0A1X7SJS3_AMPQE</name>
<evidence type="ECO:0000256" key="1">
    <source>
        <dbReference type="SAM" id="MobiDB-lite"/>
    </source>
</evidence>
<evidence type="ECO:0000313" key="2">
    <source>
        <dbReference type="EnsemblMetazoa" id="Aqu2.1.02283_001"/>
    </source>
</evidence>
<dbReference type="AlphaFoldDB" id="A0A1X7SJS3"/>
<feature type="region of interest" description="Disordered" evidence="1">
    <location>
        <begin position="20"/>
        <end position="61"/>
    </location>
</feature>
<reference evidence="2" key="1">
    <citation type="submission" date="2017-05" db="UniProtKB">
        <authorList>
            <consortium name="EnsemblMetazoa"/>
        </authorList>
    </citation>
    <scope>IDENTIFICATION</scope>
</reference>
<dbReference type="InParanoid" id="A0A1X7SJS3"/>
<accession>A0A1X7SJS3</accession>
<sequence length="77" mass="9169">MMEKRYEGRLSLSQKLSELAQHVDFREERADDDNDREGKKKQEEEEEGVSGPKTKKPSHHWPWEITHSKLKYINTCI</sequence>